<comment type="caution">
    <text evidence="8">The sequence shown here is derived from an EMBL/GenBank/DDBJ whole genome shotgun (WGS) entry which is preliminary data.</text>
</comment>
<keyword evidence="7" id="KW-0458">Lysosome</keyword>
<dbReference type="PANTHER" id="PTHR10981:SF0">
    <property type="entry name" value="BATTENIN"/>
    <property type="match status" value="1"/>
</dbReference>
<keyword evidence="4 7" id="KW-0812">Transmembrane</keyword>
<evidence type="ECO:0000256" key="3">
    <source>
        <dbReference type="ARBA" id="ARBA00022448"/>
    </source>
</evidence>
<evidence type="ECO:0000256" key="5">
    <source>
        <dbReference type="ARBA" id="ARBA00022989"/>
    </source>
</evidence>
<evidence type="ECO:0000256" key="6">
    <source>
        <dbReference type="ARBA" id="ARBA00023136"/>
    </source>
</evidence>
<proteinExistence type="inferred from homology"/>
<dbReference type="GO" id="GO:0012505">
    <property type="term" value="C:endomembrane system"/>
    <property type="evidence" value="ECO:0007669"/>
    <property type="project" value="UniProtKB-SubCell"/>
</dbReference>
<feature type="transmembrane region" description="Helical" evidence="7">
    <location>
        <begin position="164"/>
        <end position="188"/>
    </location>
</feature>
<feature type="transmembrane region" description="Helical" evidence="7">
    <location>
        <begin position="200"/>
        <end position="220"/>
    </location>
</feature>
<keyword evidence="9" id="KW-1185">Reference proteome</keyword>
<dbReference type="InterPro" id="IPR036259">
    <property type="entry name" value="MFS_trans_sf"/>
</dbReference>
<dbReference type="PRINTS" id="PR01315">
    <property type="entry name" value="BATTENIN"/>
</dbReference>
<dbReference type="GO" id="GO:0051453">
    <property type="term" value="P:regulation of intracellular pH"/>
    <property type="evidence" value="ECO:0007669"/>
    <property type="project" value="TreeGrafter"/>
</dbReference>
<dbReference type="InterPro" id="IPR003492">
    <property type="entry name" value="Battenin_disease_Cln3"/>
</dbReference>
<feature type="transmembrane region" description="Helical" evidence="7">
    <location>
        <begin position="54"/>
        <end position="72"/>
    </location>
</feature>
<evidence type="ECO:0000313" key="9">
    <source>
        <dbReference type="Proteomes" id="UP001163046"/>
    </source>
</evidence>
<evidence type="ECO:0000256" key="4">
    <source>
        <dbReference type="ARBA" id="ARBA00022692"/>
    </source>
</evidence>
<dbReference type="OrthoDB" id="5965864at2759"/>
<reference evidence="8" key="1">
    <citation type="submission" date="2023-01" db="EMBL/GenBank/DDBJ databases">
        <title>Genome assembly of the deep-sea coral Lophelia pertusa.</title>
        <authorList>
            <person name="Herrera S."/>
            <person name="Cordes E."/>
        </authorList>
    </citation>
    <scope>NUCLEOTIDE SEQUENCE</scope>
    <source>
        <strain evidence="8">USNM1676648</strain>
        <tissue evidence="8">Polyp</tissue>
    </source>
</reference>
<dbReference type="EMBL" id="MU825402">
    <property type="protein sequence ID" value="KAJ7392092.1"/>
    <property type="molecule type" value="Genomic_DNA"/>
</dbReference>
<feature type="transmembrane region" description="Helical" evidence="7">
    <location>
        <begin position="128"/>
        <end position="152"/>
    </location>
</feature>
<dbReference type="SUPFAM" id="SSF103473">
    <property type="entry name" value="MFS general substrate transporter"/>
    <property type="match status" value="1"/>
</dbReference>
<feature type="transmembrane region" description="Helical" evidence="7">
    <location>
        <begin position="262"/>
        <end position="285"/>
    </location>
</feature>
<feature type="transmembrane region" description="Helical" evidence="7">
    <location>
        <begin position="226"/>
        <end position="250"/>
    </location>
</feature>
<gene>
    <name evidence="8" type="primary">BTN1_8</name>
    <name evidence="8" type="ORF">OS493_013459</name>
</gene>
<organism evidence="8 9">
    <name type="scientific">Desmophyllum pertusum</name>
    <dbReference type="NCBI Taxonomy" id="174260"/>
    <lineage>
        <taxon>Eukaryota</taxon>
        <taxon>Metazoa</taxon>
        <taxon>Cnidaria</taxon>
        <taxon>Anthozoa</taxon>
        <taxon>Hexacorallia</taxon>
        <taxon>Scleractinia</taxon>
        <taxon>Caryophylliina</taxon>
        <taxon>Caryophylliidae</taxon>
        <taxon>Desmophyllum</taxon>
    </lineage>
</organism>
<feature type="transmembrane region" description="Helical" evidence="7">
    <location>
        <begin position="20"/>
        <end position="42"/>
    </location>
</feature>
<dbReference type="FunFam" id="1.20.1250.20:FF:001145">
    <property type="entry name" value="Battenin"/>
    <property type="match status" value="1"/>
</dbReference>
<dbReference type="AlphaFoldDB" id="A0A9X0A259"/>
<comment type="subcellular location">
    <subcellularLocation>
        <location evidence="1">Endomembrane system</location>
        <topology evidence="1">Multi-pass membrane protein</topology>
    </subcellularLocation>
    <subcellularLocation>
        <location evidence="7">Lysosome membrane</location>
        <topology evidence="7">Multi-pass membrane protein</topology>
    </subcellularLocation>
</comment>
<keyword evidence="5 7" id="KW-1133">Transmembrane helix</keyword>
<dbReference type="Gene3D" id="1.20.1250.20">
    <property type="entry name" value="MFS general substrate transporter like domains"/>
    <property type="match status" value="1"/>
</dbReference>
<accession>A0A9X0A259</accession>
<dbReference type="PANTHER" id="PTHR10981">
    <property type="entry name" value="BATTENIN"/>
    <property type="match status" value="1"/>
</dbReference>
<keyword evidence="6 7" id="KW-0472">Membrane</keyword>
<dbReference type="Pfam" id="PF02487">
    <property type="entry name" value="CLN3"/>
    <property type="match status" value="1"/>
</dbReference>
<evidence type="ECO:0000256" key="1">
    <source>
        <dbReference type="ARBA" id="ARBA00004127"/>
    </source>
</evidence>
<protein>
    <recommendedName>
        <fullName evidence="7">Battenin</fullName>
    </recommendedName>
</protein>
<keyword evidence="3" id="KW-0813">Transport</keyword>
<dbReference type="Proteomes" id="UP001163046">
    <property type="component" value="Unassembled WGS sequence"/>
</dbReference>
<evidence type="ECO:0000256" key="7">
    <source>
        <dbReference type="RuleBase" id="RU361113"/>
    </source>
</evidence>
<name>A0A9X0A259_9CNID</name>
<sequence>MATGASEVIFLALTSFYPQVCISAFVAGTGIASLISPLYYTVLATWSCASPKTAILMTIPLPVLFLVFYAVLDKDYIANGSHSSPKEHTEVEYTMVGSTSDTTDQIVTAPQKLPCGEKLKISWRILQFIIPLILSFFAEYLTYSSVITTIAFPDSQVMPRDHFLFYSLSYTIGKFIGRSFLLMFACLSSEATDFLKCDRTWVFAALEIAHLLFFLFESWYHFVGHIWIIISLCSTLGLVAGMIALHSAHAVARHVEPEEREFALGLVTVGNAVGAFLAGLVGLILEPYLTEKCVEHFSASKEFCFTRHQNTTAWESNIHC</sequence>
<comment type="similarity">
    <text evidence="2 7">Belongs to the battenin family.</text>
</comment>
<dbReference type="GO" id="GO:0005765">
    <property type="term" value="C:lysosomal membrane"/>
    <property type="evidence" value="ECO:0007669"/>
    <property type="project" value="UniProtKB-SubCell"/>
</dbReference>
<evidence type="ECO:0000256" key="2">
    <source>
        <dbReference type="ARBA" id="ARBA00007467"/>
    </source>
</evidence>
<evidence type="ECO:0000313" key="8">
    <source>
        <dbReference type="EMBL" id="KAJ7392092.1"/>
    </source>
</evidence>